<reference evidence="2 3" key="1">
    <citation type="submission" date="2016-05" db="EMBL/GenBank/DDBJ databases">
        <title>Compelete Genome Sequence of Bacteriochlorophyll-Synthesizing Bacterium Porphyrobacter neustonensis DSM 9434.</title>
        <authorList>
            <person name="Shi X.-L."/>
            <person name="Wu Y.-H."/>
            <person name="Cheng H."/>
            <person name="Xu L."/>
            <person name="Zhang X.-Q."/>
            <person name="Wang C.-S."/>
            <person name="Xu X.-W."/>
        </authorList>
    </citation>
    <scope>NUCLEOTIDE SEQUENCE [LARGE SCALE GENOMIC DNA]</scope>
    <source>
        <strain evidence="2 3">DSM 9434</strain>
    </source>
</reference>
<name>A0A192D622_9SPHN</name>
<dbReference type="AlphaFoldDB" id="A0A192D622"/>
<dbReference type="STRING" id="1112.A9D12_10005"/>
<dbReference type="KEGG" id="pns:A9D12_10005"/>
<dbReference type="InterPro" id="IPR043128">
    <property type="entry name" value="Rev_trsase/Diguanyl_cyclase"/>
</dbReference>
<dbReference type="EMBL" id="CP016033">
    <property type="protein sequence ID" value="ANK13219.1"/>
    <property type="molecule type" value="Genomic_DNA"/>
</dbReference>
<proteinExistence type="predicted"/>
<dbReference type="SUPFAM" id="SSF55073">
    <property type="entry name" value="Nucleotide cyclase"/>
    <property type="match status" value="1"/>
</dbReference>
<dbReference type="InterPro" id="IPR029787">
    <property type="entry name" value="Nucleotide_cyclase"/>
</dbReference>
<gene>
    <name evidence="2" type="ORF">A9D12_10005</name>
</gene>
<evidence type="ECO:0000313" key="2">
    <source>
        <dbReference type="EMBL" id="ANK13219.1"/>
    </source>
</evidence>
<dbReference type="Gene3D" id="3.30.70.270">
    <property type="match status" value="1"/>
</dbReference>
<dbReference type="Proteomes" id="UP000078263">
    <property type="component" value="Chromosome"/>
</dbReference>
<evidence type="ECO:0000313" key="3">
    <source>
        <dbReference type="Proteomes" id="UP000078263"/>
    </source>
</evidence>
<protein>
    <recommendedName>
        <fullName evidence="1">GGDEF domain-containing protein</fullName>
    </recommendedName>
</protein>
<evidence type="ECO:0000259" key="1">
    <source>
        <dbReference type="PROSITE" id="PS50887"/>
    </source>
</evidence>
<keyword evidence="3" id="KW-1185">Reference proteome</keyword>
<feature type="domain" description="GGDEF" evidence="1">
    <location>
        <begin position="71"/>
        <end position="203"/>
    </location>
</feature>
<sequence length="224" mass="24204">MFLGIEVPLEVASLAGAICLAGGIWAGQRVAHHRSGQHRGRSAELIHDLLKPETLTRTIDLAARRHAMRARSRAVLHGQVEHHSSSFHASDHPLREQVRDHIAQVLRAGLRQNDRFAIGKGYDFTIDVAGADERAAVRIADRLRRRLAKLRFGHDGGGAPLSVRFGVAAAHAPEDRTHLAALARRALRVAMARGEDHVVPASDIEEIKLLPAPSPSVVGIAAAA</sequence>
<accession>A0A192D622</accession>
<dbReference type="PROSITE" id="PS50887">
    <property type="entry name" value="GGDEF"/>
    <property type="match status" value="1"/>
</dbReference>
<dbReference type="InterPro" id="IPR000160">
    <property type="entry name" value="GGDEF_dom"/>
</dbReference>
<dbReference type="RefSeq" id="WP_068351375.1">
    <property type="nucleotide sequence ID" value="NZ_CP016033.1"/>
</dbReference>
<organism evidence="2 3">
    <name type="scientific">Erythrobacter neustonensis</name>
    <dbReference type="NCBI Taxonomy" id="1112"/>
    <lineage>
        <taxon>Bacteria</taxon>
        <taxon>Pseudomonadati</taxon>
        <taxon>Pseudomonadota</taxon>
        <taxon>Alphaproteobacteria</taxon>
        <taxon>Sphingomonadales</taxon>
        <taxon>Erythrobacteraceae</taxon>
        <taxon>Erythrobacter/Porphyrobacter group</taxon>
        <taxon>Erythrobacter</taxon>
    </lineage>
</organism>
<dbReference type="Pfam" id="PF00990">
    <property type="entry name" value="GGDEF"/>
    <property type="match status" value="1"/>
</dbReference>
<dbReference type="SMART" id="SM00267">
    <property type="entry name" value="GGDEF"/>
    <property type="match status" value="1"/>
</dbReference>